<keyword evidence="2" id="KW-1185">Reference proteome</keyword>
<sequence>MFIDAAPCDQRAVDFCGDGKDNVSADADGSLSLANFQCFQCLSRPLSLRNECQGKISLLAESFCGTEGAI</sequence>
<dbReference type="AlphaFoldDB" id="A0A5C5Z0E1"/>
<name>A0A5C5Z0E1_9BACT</name>
<organism evidence="1 2">
    <name type="scientific">Novipirellula herctigrandis</name>
    <dbReference type="NCBI Taxonomy" id="2527986"/>
    <lineage>
        <taxon>Bacteria</taxon>
        <taxon>Pseudomonadati</taxon>
        <taxon>Planctomycetota</taxon>
        <taxon>Planctomycetia</taxon>
        <taxon>Pirellulales</taxon>
        <taxon>Pirellulaceae</taxon>
        <taxon>Novipirellula</taxon>
    </lineage>
</organism>
<dbReference type="EMBL" id="SJPJ01000001">
    <property type="protein sequence ID" value="TWT80765.1"/>
    <property type="molecule type" value="Genomic_DNA"/>
</dbReference>
<reference evidence="1 2" key="1">
    <citation type="submission" date="2019-02" db="EMBL/GenBank/DDBJ databases">
        <title>Deep-cultivation of Planctomycetes and their phenomic and genomic characterization uncovers novel biology.</title>
        <authorList>
            <person name="Wiegand S."/>
            <person name="Jogler M."/>
            <person name="Boedeker C."/>
            <person name="Pinto D."/>
            <person name="Vollmers J."/>
            <person name="Rivas-Marin E."/>
            <person name="Kohn T."/>
            <person name="Peeters S.H."/>
            <person name="Heuer A."/>
            <person name="Rast P."/>
            <person name="Oberbeckmann S."/>
            <person name="Bunk B."/>
            <person name="Jeske O."/>
            <person name="Meyerdierks A."/>
            <person name="Storesund J.E."/>
            <person name="Kallscheuer N."/>
            <person name="Luecker S."/>
            <person name="Lage O.M."/>
            <person name="Pohl T."/>
            <person name="Merkel B.J."/>
            <person name="Hornburger P."/>
            <person name="Mueller R.-W."/>
            <person name="Bruemmer F."/>
            <person name="Labrenz M."/>
            <person name="Spormann A.M."/>
            <person name="Op Den Camp H."/>
            <person name="Overmann J."/>
            <person name="Amann R."/>
            <person name="Jetten M.S.M."/>
            <person name="Mascher T."/>
            <person name="Medema M.H."/>
            <person name="Devos D.P."/>
            <person name="Kaster A.-K."/>
            <person name="Ovreas L."/>
            <person name="Rohde M."/>
            <person name="Galperin M.Y."/>
            <person name="Jogler C."/>
        </authorList>
    </citation>
    <scope>NUCLEOTIDE SEQUENCE [LARGE SCALE GENOMIC DNA]</scope>
    <source>
        <strain evidence="1 2">CA13</strain>
    </source>
</reference>
<proteinExistence type="predicted"/>
<comment type="caution">
    <text evidence="1">The sequence shown here is derived from an EMBL/GenBank/DDBJ whole genome shotgun (WGS) entry which is preliminary data.</text>
</comment>
<gene>
    <name evidence="1" type="ORF">CA13_22110</name>
</gene>
<accession>A0A5C5Z0E1</accession>
<protein>
    <submittedName>
        <fullName evidence="1">Uncharacterized protein</fullName>
    </submittedName>
</protein>
<evidence type="ECO:0000313" key="1">
    <source>
        <dbReference type="EMBL" id="TWT80765.1"/>
    </source>
</evidence>
<evidence type="ECO:0000313" key="2">
    <source>
        <dbReference type="Proteomes" id="UP000315010"/>
    </source>
</evidence>
<dbReference type="Proteomes" id="UP000315010">
    <property type="component" value="Unassembled WGS sequence"/>
</dbReference>